<sequence length="184" mass="19375">MRKPHETLAENGQIFRKALKADYEPRTSVPRSMVVEIKALSTIAVVSQKIRAPSPQPSKHTLGRELSKLGSDVSRGLEPAQHALEVQHQARDVRGGHAGAGDDVGGRVGPDPRREGVDARGEDVDDAPEVAPRGLGVVDGDRADGDGLGRAGGRVVLCVDAVVARRDDRRDTCFVGGGHGGVEG</sequence>
<evidence type="ECO:0000313" key="2">
    <source>
        <dbReference type="EMBL" id="KAL2292382.1"/>
    </source>
</evidence>
<reference evidence="2 3" key="1">
    <citation type="submission" date="2024-03" db="EMBL/GenBank/DDBJ databases">
        <title>A high-quality draft genome sequence of Diaporthe vaccinii, a causative agent of upright dieback and viscid rot disease in cranberry plants.</title>
        <authorList>
            <person name="Sarrasin M."/>
            <person name="Lang B.F."/>
            <person name="Burger G."/>
        </authorList>
    </citation>
    <scope>NUCLEOTIDE SEQUENCE [LARGE SCALE GENOMIC DNA]</scope>
    <source>
        <strain evidence="2 3">IS7</strain>
    </source>
</reference>
<comment type="caution">
    <text evidence="2">The sequence shown here is derived from an EMBL/GenBank/DDBJ whole genome shotgun (WGS) entry which is preliminary data.</text>
</comment>
<keyword evidence="3" id="KW-1185">Reference proteome</keyword>
<dbReference type="Proteomes" id="UP001600888">
    <property type="component" value="Unassembled WGS sequence"/>
</dbReference>
<evidence type="ECO:0000313" key="3">
    <source>
        <dbReference type="Proteomes" id="UP001600888"/>
    </source>
</evidence>
<organism evidence="2 3">
    <name type="scientific">Diaporthe vaccinii</name>
    <dbReference type="NCBI Taxonomy" id="105482"/>
    <lineage>
        <taxon>Eukaryota</taxon>
        <taxon>Fungi</taxon>
        <taxon>Dikarya</taxon>
        <taxon>Ascomycota</taxon>
        <taxon>Pezizomycotina</taxon>
        <taxon>Sordariomycetes</taxon>
        <taxon>Sordariomycetidae</taxon>
        <taxon>Diaporthales</taxon>
        <taxon>Diaporthaceae</taxon>
        <taxon>Diaporthe</taxon>
        <taxon>Diaporthe eres species complex</taxon>
    </lineage>
</organism>
<protein>
    <submittedName>
        <fullName evidence="2">Uncharacterized protein</fullName>
    </submittedName>
</protein>
<dbReference type="EMBL" id="JBAWTH010000003">
    <property type="protein sequence ID" value="KAL2292382.1"/>
    <property type="molecule type" value="Genomic_DNA"/>
</dbReference>
<feature type="compositionally biased region" description="Gly residues" evidence="1">
    <location>
        <begin position="96"/>
        <end position="108"/>
    </location>
</feature>
<feature type="region of interest" description="Disordered" evidence="1">
    <location>
        <begin position="50"/>
        <end position="150"/>
    </location>
</feature>
<evidence type="ECO:0000256" key="1">
    <source>
        <dbReference type="SAM" id="MobiDB-lite"/>
    </source>
</evidence>
<name>A0ABR4FCG7_9PEZI</name>
<gene>
    <name evidence="2" type="ORF">FJTKL_09360</name>
</gene>
<proteinExistence type="predicted"/>
<accession>A0ABR4FCG7</accession>
<feature type="compositionally biased region" description="Basic and acidic residues" evidence="1">
    <location>
        <begin position="110"/>
        <end position="122"/>
    </location>
</feature>